<dbReference type="InterPro" id="IPR050105">
    <property type="entry name" value="MoCo_biosynth_MoaA/MoaC"/>
</dbReference>
<comment type="subunit">
    <text evidence="6">Homohexamer; trimer of dimers.</text>
</comment>
<feature type="binding site" evidence="6">
    <location>
        <begin position="76"/>
        <end position="78"/>
    </location>
    <ligand>
        <name>substrate</name>
    </ligand>
</feature>
<comment type="similarity">
    <text evidence="6">Belongs to the MoaC family.</text>
</comment>
<evidence type="ECO:0000313" key="9">
    <source>
        <dbReference type="Proteomes" id="UP000242699"/>
    </source>
</evidence>
<feature type="binding site" evidence="6">
    <location>
        <begin position="112"/>
        <end position="113"/>
    </location>
    <ligand>
        <name>substrate</name>
    </ligand>
</feature>
<keyword evidence="5 6" id="KW-0456">Lyase</keyword>
<dbReference type="AlphaFoldDB" id="A0A2T2X1G4"/>
<dbReference type="CDD" id="cd01420">
    <property type="entry name" value="MoaC_PE"/>
    <property type="match status" value="1"/>
</dbReference>
<comment type="caution">
    <text evidence="8">The sequence shown here is derived from an EMBL/GenBank/DDBJ whole genome shotgun (WGS) entry which is preliminary data.</text>
</comment>
<evidence type="ECO:0000259" key="7">
    <source>
        <dbReference type="Pfam" id="PF01967"/>
    </source>
</evidence>
<comment type="function">
    <text evidence="6">Catalyzes the conversion of (8S)-3',8-cyclo-7,8-dihydroguanosine 5'-triphosphate to cyclic pyranopterin monophosphate (cPMP).</text>
</comment>
<evidence type="ECO:0000313" key="8">
    <source>
        <dbReference type="EMBL" id="PSR28312.1"/>
    </source>
</evidence>
<dbReference type="SUPFAM" id="SSF55040">
    <property type="entry name" value="Molybdenum cofactor biosynthesis protein C, MoaC"/>
    <property type="match status" value="1"/>
</dbReference>
<dbReference type="EC" id="4.6.1.17" evidence="3 6"/>
<dbReference type="InterPro" id="IPR047594">
    <property type="entry name" value="MoaC_bact/euk"/>
</dbReference>
<dbReference type="InterPro" id="IPR036522">
    <property type="entry name" value="MoaC_sf"/>
</dbReference>
<dbReference type="PANTHER" id="PTHR22960:SF29">
    <property type="entry name" value="CYCLIC PYRANOPTERIN MONOPHOSPHATE SYNTHASE"/>
    <property type="match status" value="1"/>
</dbReference>
<dbReference type="HAMAP" id="MF_01224_B">
    <property type="entry name" value="MoaC_B"/>
    <property type="match status" value="1"/>
</dbReference>
<evidence type="ECO:0000256" key="5">
    <source>
        <dbReference type="ARBA" id="ARBA00023239"/>
    </source>
</evidence>
<dbReference type="Gene3D" id="3.30.70.640">
    <property type="entry name" value="Molybdopterin cofactor biosynthesis C (MoaC) domain"/>
    <property type="match status" value="1"/>
</dbReference>
<sequence length="169" mass="18484">MDNYPNHLNERGEVHMVDVGQKAPTERMARARGILRASPQICEAVLSGRVPKGDVLAVSRVAGIMAAKKTGDWIPLCHPLPLTGTEIRIEVGQDRFVVESNVRTTAPTGVEMEALTAVTASLLTLYDMLKAMDRTMVLSDINLVEKSGGRSGHFIREGEDYVENSDSHQ</sequence>
<comment type="pathway">
    <text evidence="2 6">Cofactor biosynthesis; molybdopterin biosynthesis.</text>
</comment>
<name>A0A2T2X1G4_9FIRM</name>
<dbReference type="NCBIfam" id="NF006870">
    <property type="entry name" value="PRK09364.1"/>
    <property type="match status" value="1"/>
</dbReference>
<comment type="catalytic activity">
    <reaction evidence="1 6">
        <text>(8S)-3',8-cyclo-7,8-dihydroguanosine 5'-triphosphate = cyclic pyranopterin phosphate + diphosphate</text>
        <dbReference type="Rhea" id="RHEA:49580"/>
        <dbReference type="ChEBI" id="CHEBI:33019"/>
        <dbReference type="ChEBI" id="CHEBI:59648"/>
        <dbReference type="ChEBI" id="CHEBI:131766"/>
        <dbReference type="EC" id="4.6.1.17"/>
    </reaction>
</comment>
<dbReference type="Proteomes" id="UP000242699">
    <property type="component" value="Unassembled WGS sequence"/>
</dbReference>
<gene>
    <name evidence="6 8" type="primary">moaC</name>
    <name evidence="8" type="ORF">C7B43_10030</name>
</gene>
<feature type="active site" evidence="6">
    <location>
        <position position="127"/>
    </location>
</feature>
<evidence type="ECO:0000256" key="1">
    <source>
        <dbReference type="ARBA" id="ARBA00001637"/>
    </source>
</evidence>
<dbReference type="UniPathway" id="UPA00344"/>
<evidence type="ECO:0000256" key="2">
    <source>
        <dbReference type="ARBA" id="ARBA00005046"/>
    </source>
</evidence>
<dbReference type="InterPro" id="IPR023045">
    <property type="entry name" value="MoaC"/>
</dbReference>
<protein>
    <recommendedName>
        <fullName evidence="3 6">Cyclic pyranopterin monophosphate synthase</fullName>
        <ecNumber evidence="3 6">4.6.1.17</ecNumber>
    </recommendedName>
    <alternativeName>
        <fullName evidence="6">Molybdenum cofactor biosynthesis protein C</fullName>
    </alternativeName>
</protein>
<proteinExistence type="inferred from homology"/>
<keyword evidence="4 6" id="KW-0501">Molybdenum cofactor biosynthesis</keyword>
<dbReference type="PANTHER" id="PTHR22960">
    <property type="entry name" value="MOLYBDOPTERIN COFACTOR SYNTHESIS PROTEIN A"/>
    <property type="match status" value="1"/>
</dbReference>
<evidence type="ECO:0000256" key="4">
    <source>
        <dbReference type="ARBA" id="ARBA00023150"/>
    </source>
</evidence>
<dbReference type="GO" id="GO:0061799">
    <property type="term" value="F:cyclic pyranopterin monophosphate synthase activity"/>
    <property type="evidence" value="ECO:0007669"/>
    <property type="project" value="UniProtKB-UniRule"/>
</dbReference>
<dbReference type="InterPro" id="IPR002820">
    <property type="entry name" value="Mopterin_CF_biosynth-C_dom"/>
</dbReference>
<reference evidence="8 9" key="1">
    <citation type="journal article" date="2014" name="BMC Genomics">
        <title>Comparison of environmental and isolate Sulfobacillus genomes reveals diverse carbon, sulfur, nitrogen, and hydrogen metabolisms.</title>
        <authorList>
            <person name="Justice N.B."/>
            <person name="Norman A."/>
            <person name="Brown C.T."/>
            <person name="Singh A."/>
            <person name="Thomas B.C."/>
            <person name="Banfield J.F."/>
        </authorList>
    </citation>
    <scope>NUCLEOTIDE SEQUENCE [LARGE SCALE GENOMIC DNA]</scope>
    <source>
        <strain evidence="8">AMDSBA1</strain>
    </source>
</reference>
<evidence type="ECO:0000256" key="6">
    <source>
        <dbReference type="HAMAP-Rule" id="MF_01224"/>
    </source>
</evidence>
<dbReference type="EMBL" id="PXYT01000020">
    <property type="protein sequence ID" value="PSR28312.1"/>
    <property type="molecule type" value="Genomic_DNA"/>
</dbReference>
<organism evidence="8 9">
    <name type="scientific">Sulfobacillus benefaciens</name>
    <dbReference type="NCBI Taxonomy" id="453960"/>
    <lineage>
        <taxon>Bacteria</taxon>
        <taxon>Bacillati</taxon>
        <taxon>Bacillota</taxon>
        <taxon>Clostridia</taxon>
        <taxon>Eubacteriales</taxon>
        <taxon>Clostridiales Family XVII. Incertae Sedis</taxon>
        <taxon>Sulfobacillus</taxon>
    </lineage>
</organism>
<feature type="domain" description="Molybdopterin cofactor biosynthesis C (MoaC)" evidence="7">
    <location>
        <begin position="16"/>
        <end position="149"/>
    </location>
</feature>
<dbReference type="GO" id="GO:0006777">
    <property type="term" value="P:Mo-molybdopterin cofactor biosynthetic process"/>
    <property type="evidence" value="ECO:0007669"/>
    <property type="project" value="UniProtKB-UniRule"/>
</dbReference>
<dbReference type="Pfam" id="PF01967">
    <property type="entry name" value="MoaC"/>
    <property type="match status" value="1"/>
</dbReference>
<accession>A0A2T2X1G4</accession>
<evidence type="ECO:0000256" key="3">
    <source>
        <dbReference type="ARBA" id="ARBA00012575"/>
    </source>
</evidence>
<dbReference type="NCBIfam" id="TIGR00581">
    <property type="entry name" value="moaC"/>
    <property type="match status" value="1"/>
</dbReference>